<evidence type="ECO:0000313" key="4">
    <source>
        <dbReference type="Proteomes" id="UP001649381"/>
    </source>
</evidence>
<dbReference type="PANTHER" id="PTHR43205:SF7">
    <property type="entry name" value="PROSTAGLANDIN REDUCTASE 1"/>
    <property type="match status" value="1"/>
</dbReference>
<reference evidence="3 4" key="1">
    <citation type="submission" date="2022-01" db="EMBL/GenBank/DDBJ databases">
        <title>Alkalihalobacillus sp. EGI L200015, a novel bacterium isolated from a salt lake sediment.</title>
        <authorList>
            <person name="Gao L."/>
            <person name="Fang B.-Z."/>
            <person name="Li W.-J."/>
        </authorList>
    </citation>
    <scope>NUCLEOTIDE SEQUENCE [LARGE SCALE GENOMIC DNA]</scope>
    <source>
        <strain evidence="3 4">KCTC 12718</strain>
    </source>
</reference>
<dbReference type="InterPro" id="IPR045010">
    <property type="entry name" value="MDR_fam"/>
</dbReference>
<evidence type="ECO:0000313" key="3">
    <source>
        <dbReference type="EMBL" id="MCF6137361.1"/>
    </source>
</evidence>
<feature type="domain" description="Enoyl reductase (ER)" evidence="2">
    <location>
        <begin position="16"/>
        <end position="329"/>
    </location>
</feature>
<dbReference type="RefSeq" id="WP_236332885.1">
    <property type="nucleotide sequence ID" value="NZ_JAKIJS010000001.1"/>
</dbReference>
<comment type="caution">
    <text evidence="3">The sequence shown here is derived from an EMBL/GenBank/DDBJ whole genome shotgun (WGS) entry which is preliminary data.</text>
</comment>
<dbReference type="SUPFAM" id="SSF50129">
    <property type="entry name" value="GroES-like"/>
    <property type="match status" value="2"/>
</dbReference>
<organism evidence="3 4">
    <name type="scientific">Pseudalkalibacillus berkeleyi</name>
    <dbReference type="NCBI Taxonomy" id="1069813"/>
    <lineage>
        <taxon>Bacteria</taxon>
        <taxon>Bacillati</taxon>
        <taxon>Bacillota</taxon>
        <taxon>Bacilli</taxon>
        <taxon>Bacillales</taxon>
        <taxon>Fictibacillaceae</taxon>
        <taxon>Pseudalkalibacillus</taxon>
    </lineage>
</organism>
<dbReference type="SMART" id="SM00829">
    <property type="entry name" value="PKS_ER"/>
    <property type="match status" value="1"/>
</dbReference>
<dbReference type="Proteomes" id="UP001649381">
    <property type="component" value="Unassembled WGS sequence"/>
</dbReference>
<dbReference type="CDD" id="cd05288">
    <property type="entry name" value="PGDH"/>
    <property type="match status" value="1"/>
</dbReference>
<dbReference type="EMBL" id="JAKIJS010000001">
    <property type="protein sequence ID" value="MCF6137361.1"/>
    <property type="molecule type" value="Genomic_DNA"/>
</dbReference>
<dbReference type="Pfam" id="PF16884">
    <property type="entry name" value="ADH_N_2"/>
    <property type="match status" value="1"/>
</dbReference>
<dbReference type="InterPro" id="IPR011032">
    <property type="entry name" value="GroES-like_sf"/>
</dbReference>
<dbReference type="InterPro" id="IPR013149">
    <property type="entry name" value="ADH-like_C"/>
</dbReference>
<keyword evidence="1" id="KW-0560">Oxidoreductase</keyword>
<dbReference type="Gene3D" id="3.40.50.720">
    <property type="entry name" value="NAD(P)-binding Rossmann-like Domain"/>
    <property type="match status" value="1"/>
</dbReference>
<protein>
    <submittedName>
        <fullName evidence="3">NADP-dependent oxidoreductase</fullName>
    </submittedName>
</protein>
<accession>A0ABS9H0B4</accession>
<keyword evidence="4" id="KW-1185">Reference proteome</keyword>
<dbReference type="InterPro" id="IPR041694">
    <property type="entry name" value="ADH_N_2"/>
</dbReference>
<dbReference type="InterPro" id="IPR036291">
    <property type="entry name" value="NAD(P)-bd_dom_sf"/>
</dbReference>
<dbReference type="InterPro" id="IPR020843">
    <property type="entry name" value="ER"/>
</dbReference>
<dbReference type="Gene3D" id="3.90.180.10">
    <property type="entry name" value="Medium-chain alcohol dehydrogenases, catalytic domain"/>
    <property type="match status" value="1"/>
</dbReference>
<dbReference type="Pfam" id="PF00107">
    <property type="entry name" value="ADH_zinc_N"/>
    <property type="match status" value="1"/>
</dbReference>
<dbReference type="SUPFAM" id="SSF51735">
    <property type="entry name" value="NAD(P)-binding Rossmann-fold domains"/>
    <property type="match status" value="1"/>
</dbReference>
<evidence type="ECO:0000256" key="1">
    <source>
        <dbReference type="ARBA" id="ARBA00023002"/>
    </source>
</evidence>
<evidence type="ECO:0000259" key="2">
    <source>
        <dbReference type="SMART" id="SM00829"/>
    </source>
</evidence>
<name>A0ABS9H0B4_9BACL</name>
<proteinExistence type="predicted"/>
<sequence>MNTKQIRLKERPVGMPTYETFDWTNNEVSEPSEGEVLLKSIYISVDPYMRGRMNDQKSYVEPYRVGEVISGGVIAEVVKSNSAEYVPGDLVIGNLGWQTYQIANEDHLRKIDPKQAPISTHLGVIGMPGMTAYFGLLDIGKPESGETVVVSGAAGAVGTVVGQIAKIAGARVVGIAGTDEKIKYLKEELHFDEVINYKSDQYFEALREACPKGVDVYYDNVGGEVSDAVLRLINKGARIPICGQISLYNLEKPDYGMRVQPNLLVNSALMKGFIVSDYGAHFEEAIKDLSNWLQEGKLKYKETIVEGFENIPEAFIGLFKGENIGKYIVKVADPEHN</sequence>
<dbReference type="PANTHER" id="PTHR43205">
    <property type="entry name" value="PROSTAGLANDIN REDUCTASE"/>
    <property type="match status" value="1"/>
</dbReference>
<gene>
    <name evidence="3" type="ORF">L2716_06430</name>
</gene>